<dbReference type="Proteomes" id="UP000235145">
    <property type="component" value="Unassembled WGS sequence"/>
</dbReference>
<name>A0A9R1WY56_LACSA</name>
<keyword evidence="2" id="KW-1185">Reference proteome</keyword>
<dbReference type="EMBL" id="NBSK02000008">
    <property type="protein sequence ID" value="KAJ0192126.1"/>
    <property type="molecule type" value="Genomic_DNA"/>
</dbReference>
<protein>
    <submittedName>
        <fullName evidence="1">Uncharacterized protein</fullName>
    </submittedName>
</protein>
<organism evidence="1 2">
    <name type="scientific">Lactuca sativa</name>
    <name type="common">Garden lettuce</name>
    <dbReference type="NCBI Taxonomy" id="4236"/>
    <lineage>
        <taxon>Eukaryota</taxon>
        <taxon>Viridiplantae</taxon>
        <taxon>Streptophyta</taxon>
        <taxon>Embryophyta</taxon>
        <taxon>Tracheophyta</taxon>
        <taxon>Spermatophyta</taxon>
        <taxon>Magnoliopsida</taxon>
        <taxon>eudicotyledons</taxon>
        <taxon>Gunneridae</taxon>
        <taxon>Pentapetalae</taxon>
        <taxon>asterids</taxon>
        <taxon>campanulids</taxon>
        <taxon>Asterales</taxon>
        <taxon>Asteraceae</taxon>
        <taxon>Cichorioideae</taxon>
        <taxon>Cichorieae</taxon>
        <taxon>Lactucinae</taxon>
        <taxon>Lactuca</taxon>
    </lineage>
</organism>
<comment type="caution">
    <text evidence="1">The sequence shown here is derived from an EMBL/GenBank/DDBJ whole genome shotgun (WGS) entry which is preliminary data.</text>
</comment>
<reference evidence="1 2" key="1">
    <citation type="journal article" date="2017" name="Nat. Commun.">
        <title>Genome assembly with in vitro proximity ligation data and whole-genome triplication in lettuce.</title>
        <authorList>
            <person name="Reyes-Chin-Wo S."/>
            <person name="Wang Z."/>
            <person name="Yang X."/>
            <person name="Kozik A."/>
            <person name="Arikit S."/>
            <person name="Song C."/>
            <person name="Xia L."/>
            <person name="Froenicke L."/>
            <person name="Lavelle D.O."/>
            <person name="Truco M.J."/>
            <person name="Xia R."/>
            <person name="Zhu S."/>
            <person name="Xu C."/>
            <person name="Xu H."/>
            <person name="Xu X."/>
            <person name="Cox K."/>
            <person name="Korf I."/>
            <person name="Meyers B.C."/>
            <person name="Michelmore R.W."/>
        </authorList>
    </citation>
    <scope>NUCLEOTIDE SEQUENCE [LARGE SCALE GENOMIC DNA]</scope>
    <source>
        <strain evidence="2">cv. Salinas</strain>
        <tissue evidence="1">Seedlings</tissue>
    </source>
</reference>
<gene>
    <name evidence="1" type="ORF">LSAT_V11C800451970</name>
</gene>
<evidence type="ECO:0000313" key="1">
    <source>
        <dbReference type="EMBL" id="KAJ0192126.1"/>
    </source>
</evidence>
<evidence type="ECO:0000313" key="2">
    <source>
        <dbReference type="Proteomes" id="UP000235145"/>
    </source>
</evidence>
<dbReference type="AlphaFoldDB" id="A0A9R1WY56"/>
<sequence length="115" mass="12734">MMSGLDLWTCGLSTNEYFSFEACRCRLNLPRSGLDGSSFVWLKEVPIKASCFVSHAVQNCIPTALALRNRGINIVSSTSLLVICCARAPLPKILGNEIFDSVVYQCIFLLRQVKC</sequence>
<proteinExistence type="predicted"/>
<accession>A0A9R1WY56</accession>